<dbReference type="RefSeq" id="XP_008717244.1">
    <property type="nucleotide sequence ID" value="XM_008719022.1"/>
</dbReference>
<protein>
    <recommendedName>
        <fullName evidence="1">DUF6593 domain-containing protein</fullName>
    </recommendedName>
</protein>
<dbReference type="Proteomes" id="UP000030752">
    <property type="component" value="Unassembled WGS sequence"/>
</dbReference>
<sequence>MPKNYGSKSLAFRTFTFDKKGEVLFTHDKGGRRMPAYAVSKSRFSKPHVRVARIAGSSWHPQTFDIGSIAFHSLSSKMDINLHGHSMQMRRDALSFSGRHNFDWPPVGNLEWKEKKLGNELHLLDSGDRVLARCKSKWSKIGEKSGTIEILVPGDDYFIDMVVVTGLAKWKYQKKEHAAASGGADAAAAVATA</sequence>
<dbReference type="eggNOG" id="ENOG502SSJC">
    <property type="taxonomic scope" value="Eukaryota"/>
</dbReference>
<dbReference type="VEuPathDB" id="FungiDB:HMPREF1541_04678"/>
<dbReference type="AlphaFoldDB" id="W2RV85"/>
<evidence type="ECO:0000313" key="3">
    <source>
        <dbReference type="Proteomes" id="UP000030752"/>
    </source>
</evidence>
<feature type="domain" description="DUF6593" evidence="1">
    <location>
        <begin position="33"/>
        <end position="168"/>
    </location>
</feature>
<dbReference type="GeneID" id="19972017"/>
<name>W2RV85_CYPE1</name>
<dbReference type="OrthoDB" id="4725912at2759"/>
<dbReference type="Pfam" id="PF20236">
    <property type="entry name" value="DUF6593"/>
    <property type="match status" value="1"/>
</dbReference>
<gene>
    <name evidence="2" type="ORF">HMPREF1541_04678</name>
</gene>
<dbReference type="InParanoid" id="W2RV85"/>
<keyword evidence="3" id="KW-1185">Reference proteome</keyword>
<dbReference type="InterPro" id="IPR046528">
    <property type="entry name" value="DUF6593"/>
</dbReference>
<dbReference type="HOGENOM" id="CLU_1395995_0_0_1"/>
<reference evidence="2 3" key="1">
    <citation type="submission" date="2013-03" db="EMBL/GenBank/DDBJ databases">
        <title>The Genome Sequence of Phialophora europaea CBS 101466.</title>
        <authorList>
            <consortium name="The Broad Institute Genomics Platform"/>
            <person name="Cuomo C."/>
            <person name="de Hoog S."/>
            <person name="Gorbushina A."/>
            <person name="Walker B."/>
            <person name="Young S.K."/>
            <person name="Zeng Q."/>
            <person name="Gargeya S."/>
            <person name="Fitzgerald M."/>
            <person name="Haas B."/>
            <person name="Abouelleil A."/>
            <person name="Allen A.W."/>
            <person name="Alvarado L."/>
            <person name="Arachchi H.M."/>
            <person name="Berlin A.M."/>
            <person name="Chapman S.B."/>
            <person name="Gainer-Dewar J."/>
            <person name="Goldberg J."/>
            <person name="Griggs A."/>
            <person name="Gujja S."/>
            <person name="Hansen M."/>
            <person name="Howarth C."/>
            <person name="Imamovic A."/>
            <person name="Ireland A."/>
            <person name="Larimer J."/>
            <person name="McCowan C."/>
            <person name="Murphy C."/>
            <person name="Pearson M."/>
            <person name="Poon T.W."/>
            <person name="Priest M."/>
            <person name="Roberts A."/>
            <person name="Saif S."/>
            <person name="Shea T."/>
            <person name="Sisk P."/>
            <person name="Sykes S."/>
            <person name="Wortman J."/>
            <person name="Nusbaum C."/>
            <person name="Birren B."/>
        </authorList>
    </citation>
    <scope>NUCLEOTIDE SEQUENCE [LARGE SCALE GENOMIC DNA]</scope>
    <source>
        <strain evidence="2 3">CBS 101466</strain>
    </source>
</reference>
<dbReference type="EMBL" id="KB822720">
    <property type="protein sequence ID" value="ETN40401.1"/>
    <property type="molecule type" value="Genomic_DNA"/>
</dbReference>
<evidence type="ECO:0000259" key="1">
    <source>
        <dbReference type="Pfam" id="PF20236"/>
    </source>
</evidence>
<organism evidence="2 3">
    <name type="scientific">Cyphellophora europaea (strain CBS 101466)</name>
    <name type="common">Phialophora europaea</name>
    <dbReference type="NCBI Taxonomy" id="1220924"/>
    <lineage>
        <taxon>Eukaryota</taxon>
        <taxon>Fungi</taxon>
        <taxon>Dikarya</taxon>
        <taxon>Ascomycota</taxon>
        <taxon>Pezizomycotina</taxon>
        <taxon>Eurotiomycetes</taxon>
        <taxon>Chaetothyriomycetidae</taxon>
        <taxon>Chaetothyriales</taxon>
        <taxon>Cyphellophoraceae</taxon>
        <taxon>Cyphellophora</taxon>
    </lineage>
</organism>
<proteinExistence type="predicted"/>
<accession>W2RV85</accession>
<evidence type="ECO:0000313" key="2">
    <source>
        <dbReference type="EMBL" id="ETN40401.1"/>
    </source>
</evidence>